<evidence type="ECO:0000313" key="2">
    <source>
        <dbReference type="EMBL" id="SMQ47558.1"/>
    </source>
</evidence>
<feature type="compositionally biased region" description="Polar residues" evidence="1">
    <location>
        <begin position="14"/>
        <end position="23"/>
    </location>
</feature>
<feature type="region of interest" description="Disordered" evidence="1">
    <location>
        <begin position="257"/>
        <end position="312"/>
    </location>
</feature>
<keyword evidence="3" id="KW-1185">Reference proteome</keyword>
<sequence length="312" mass="34722">MISNMAQRRVSVVDLTTSASDSDTAPPPLPEDSRGKRERADSPSEADDMTGQKRPMVRLRIPTTALTNLSEVGDVSGESRMVVRVQEPRHLIVSAQDSSSSVQPSVQPVSQQATLPQLATAPSPQAKLAKSLVGFSTSPAPAPRQPNASPGRRASARILATITAEVSQLEHSLQAEEDKVRSLTQEKRELHERLGRMRESIRLAHQQRDEYSERCKQYKKSLSKEQKQGPEQNREFEALKEANRVLCAELRAYLEREEPQIVDDRTEGRDTGGEVDDDGPDAVDESEEEDDVYSSRRRRSDGRSRRSLNKAT</sequence>
<evidence type="ECO:0000313" key="3">
    <source>
        <dbReference type="Proteomes" id="UP000215127"/>
    </source>
</evidence>
<gene>
    <name evidence="2" type="ORF">ZT3D7_G2706</name>
</gene>
<feature type="region of interest" description="Disordered" evidence="1">
    <location>
        <begin position="95"/>
        <end position="126"/>
    </location>
</feature>
<feature type="compositionally biased region" description="Acidic residues" evidence="1">
    <location>
        <begin position="273"/>
        <end position="292"/>
    </location>
</feature>
<name>A0A1X7RJH3_ZYMT9</name>
<organism evidence="2 3">
    <name type="scientific">Zymoseptoria tritici (strain ST99CH_3D7)</name>
    <dbReference type="NCBI Taxonomy" id="1276538"/>
    <lineage>
        <taxon>Eukaryota</taxon>
        <taxon>Fungi</taxon>
        <taxon>Dikarya</taxon>
        <taxon>Ascomycota</taxon>
        <taxon>Pezizomycotina</taxon>
        <taxon>Dothideomycetes</taxon>
        <taxon>Dothideomycetidae</taxon>
        <taxon>Mycosphaerellales</taxon>
        <taxon>Mycosphaerellaceae</taxon>
        <taxon>Zymoseptoria</taxon>
    </lineage>
</organism>
<feature type="compositionally biased region" description="Basic and acidic residues" evidence="1">
    <location>
        <begin position="31"/>
        <end position="42"/>
    </location>
</feature>
<feature type="compositionally biased region" description="Basic residues" evidence="1">
    <location>
        <begin position="295"/>
        <end position="312"/>
    </location>
</feature>
<feature type="compositionally biased region" description="Low complexity" evidence="1">
    <location>
        <begin position="95"/>
        <end position="113"/>
    </location>
</feature>
<dbReference type="EMBL" id="LT853693">
    <property type="protein sequence ID" value="SMQ47558.1"/>
    <property type="molecule type" value="Genomic_DNA"/>
</dbReference>
<dbReference type="AlphaFoldDB" id="A0A1X7RJH3"/>
<feature type="region of interest" description="Disordered" evidence="1">
    <location>
        <begin position="199"/>
        <end position="236"/>
    </location>
</feature>
<proteinExistence type="predicted"/>
<reference evidence="2 3" key="1">
    <citation type="submission" date="2016-06" db="EMBL/GenBank/DDBJ databases">
        <authorList>
            <person name="Kjaerup R.B."/>
            <person name="Dalgaard T.S."/>
            <person name="Juul-Madsen H.R."/>
        </authorList>
    </citation>
    <scope>NUCLEOTIDE SEQUENCE [LARGE SCALE GENOMIC DNA]</scope>
</reference>
<feature type="compositionally biased region" description="Polar residues" evidence="1">
    <location>
        <begin position="114"/>
        <end position="123"/>
    </location>
</feature>
<dbReference type="SUPFAM" id="SSF57997">
    <property type="entry name" value="Tropomyosin"/>
    <property type="match status" value="1"/>
</dbReference>
<accession>A0A1X7RJH3</accession>
<feature type="compositionally biased region" description="Basic and acidic residues" evidence="1">
    <location>
        <begin position="257"/>
        <end position="272"/>
    </location>
</feature>
<dbReference type="Proteomes" id="UP000215127">
    <property type="component" value="Chromosome 2"/>
</dbReference>
<evidence type="ECO:0000256" key="1">
    <source>
        <dbReference type="SAM" id="MobiDB-lite"/>
    </source>
</evidence>
<protein>
    <submittedName>
        <fullName evidence="2">Uncharacterized protein</fullName>
    </submittedName>
</protein>
<feature type="region of interest" description="Disordered" evidence="1">
    <location>
        <begin position="1"/>
        <end position="76"/>
    </location>
</feature>